<dbReference type="InterPro" id="IPR001789">
    <property type="entry name" value="Sig_transdc_resp-reg_receiver"/>
</dbReference>
<dbReference type="PANTHER" id="PTHR43214">
    <property type="entry name" value="TWO-COMPONENT RESPONSE REGULATOR"/>
    <property type="match status" value="1"/>
</dbReference>
<evidence type="ECO:0000256" key="4">
    <source>
        <dbReference type="ARBA" id="ARBA00023163"/>
    </source>
</evidence>
<dbReference type="InterPro" id="IPR011006">
    <property type="entry name" value="CheY-like_superfamily"/>
</dbReference>
<evidence type="ECO:0000256" key="2">
    <source>
        <dbReference type="ARBA" id="ARBA00023015"/>
    </source>
</evidence>
<evidence type="ECO:0000256" key="1">
    <source>
        <dbReference type="ARBA" id="ARBA00022553"/>
    </source>
</evidence>
<gene>
    <name evidence="8" type="ORF">MQE35_04275</name>
</gene>
<dbReference type="Proteomes" id="UP000831290">
    <property type="component" value="Chromosome"/>
</dbReference>
<dbReference type="Pfam" id="PF00196">
    <property type="entry name" value="GerE"/>
    <property type="match status" value="1"/>
</dbReference>
<proteinExistence type="predicted"/>
<organism evidence="8 9">
    <name type="scientific">Abyssalbus ytuae</name>
    <dbReference type="NCBI Taxonomy" id="2926907"/>
    <lineage>
        <taxon>Bacteria</taxon>
        <taxon>Pseudomonadati</taxon>
        <taxon>Bacteroidota</taxon>
        <taxon>Flavobacteriia</taxon>
        <taxon>Flavobacteriales</taxon>
        <taxon>Flavobacteriaceae</taxon>
        <taxon>Abyssalbus</taxon>
    </lineage>
</organism>
<dbReference type="PROSITE" id="PS50043">
    <property type="entry name" value="HTH_LUXR_2"/>
    <property type="match status" value="1"/>
</dbReference>
<feature type="domain" description="HTH luxR-type" evidence="6">
    <location>
        <begin position="146"/>
        <end position="211"/>
    </location>
</feature>
<dbReference type="GO" id="GO:0006355">
    <property type="term" value="P:regulation of DNA-templated transcription"/>
    <property type="evidence" value="ECO:0007669"/>
    <property type="project" value="InterPro"/>
</dbReference>
<dbReference type="InterPro" id="IPR000792">
    <property type="entry name" value="Tscrpt_reg_LuxR_C"/>
</dbReference>
<dbReference type="InterPro" id="IPR058245">
    <property type="entry name" value="NreC/VraR/RcsB-like_REC"/>
</dbReference>
<dbReference type="PRINTS" id="PR00038">
    <property type="entry name" value="HTHLUXR"/>
</dbReference>
<keyword evidence="9" id="KW-1185">Reference proteome</keyword>
<evidence type="ECO:0000256" key="5">
    <source>
        <dbReference type="PROSITE-ProRule" id="PRU00169"/>
    </source>
</evidence>
<dbReference type="CDD" id="cd06170">
    <property type="entry name" value="LuxR_C_like"/>
    <property type="match status" value="1"/>
</dbReference>
<reference evidence="8" key="1">
    <citation type="submission" date="2022-03" db="EMBL/GenBank/DDBJ databases">
        <title>Description of Abyssus ytuae gen. nov., sp. nov., a novel member of the family Flavobacteriaceae isolated from the sediment of Mariana Trench.</title>
        <authorList>
            <person name="Zhang J."/>
            <person name="Xu X."/>
        </authorList>
    </citation>
    <scope>NUCLEOTIDE SEQUENCE</scope>
    <source>
        <strain evidence="8">MT3330</strain>
    </source>
</reference>
<dbReference type="AlphaFoldDB" id="A0A9E6ZX83"/>
<dbReference type="Gene3D" id="3.40.50.2300">
    <property type="match status" value="1"/>
</dbReference>
<dbReference type="SMART" id="SM00421">
    <property type="entry name" value="HTH_LUXR"/>
    <property type="match status" value="1"/>
</dbReference>
<feature type="modified residue" description="4-aspartylphosphate" evidence="5">
    <location>
        <position position="59"/>
    </location>
</feature>
<dbReference type="SUPFAM" id="SSF52172">
    <property type="entry name" value="CheY-like"/>
    <property type="match status" value="1"/>
</dbReference>
<dbReference type="EMBL" id="CP094358">
    <property type="protein sequence ID" value="UOB18511.1"/>
    <property type="molecule type" value="Genomic_DNA"/>
</dbReference>
<dbReference type="GO" id="GO:0000160">
    <property type="term" value="P:phosphorelay signal transduction system"/>
    <property type="evidence" value="ECO:0007669"/>
    <property type="project" value="InterPro"/>
</dbReference>
<evidence type="ECO:0000259" key="6">
    <source>
        <dbReference type="PROSITE" id="PS50043"/>
    </source>
</evidence>
<evidence type="ECO:0000259" key="7">
    <source>
        <dbReference type="PROSITE" id="PS50110"/>
    </source>
</evidence>
<dbReference type="InterPro" id="IPR036388">
    <property type="entry name" value="WH-like_DNA-bd_sf"/>
</dbReference>
<dbReference type="PANTHER" id="PTHR43214:SF41">
    <property type="entry name" value="NITRATE_NITRITE RESPONSE REGULATOR PROTEIN NARP"/>
    <property type="match status" value="1"/>
</dbReference>
<dbReference type="InterPro" id="IPR039420">
    <property type="entry name" value="WalR-like"/>
</dbReference>
<name>A0A9E6ZX83_9FLAO</name>
<keyword evidence="4" id="KW-0804">Transcription</keyword>
<accession>A0A9E6ZX83</accession>
<keyword evidence="1 5" id="KW-0597">Phosphoprotein</keyword>
<dbReference type="SMART" id="SM00448">
    <property type="entry name" value="REC"/>
    <property type="match status" value="1"/>
</dbReference>
<dbReference type="SUPFAM" id="SSF46894">
    <property type="entry name" value="C-terminal effector domain of the bipartite response regulators"/>
    <property type="match status" value="1"/>
</dbReference>
<dbReference type="PROSITE" id="PS50110">
    <property type="entry name" value="RESPONSE_REGULATORY"/>
    <property type="match status" value="1"/>
</dbReference>
<evidence type="ECO:0000313" key="9">
    <source>
        <dbReference type="Proteomes" id="UP000831290"/>
    </source>
</evidence>
<evidence type="ECO:0000256" key="3">
    <source>
        <dbReference type="ARBA" id="ARBA00023125"/>
    </source>
</evidence>
<dbReference type="Gene3D" id="1.10.10.10">
    <property type="entry name" value="Winged helix-like DNA-binding domain superfamily/Winged helix DNA-binding domain"/>
    <property type="match status" value="1"/>
</dbReference>
<keyword evidence="2" id="KW-0805">Transcription regulation</keyword>
<keyword evidence="3" id="KW-0238">DNA-binding</keyword>
<dbReference type="GO" id="GO:0003677">
    <property type="term" value="F:DNA binding"/>
    <property type="evidence" value="ECO:0007669"/>
    <property type="project" value="UniProtKB-KW"/>
</dbReference>
<sequence>MKTYNLIIADDHKMFLDGLISILQEDKRYNILFTAKNGNNIIKYLEINSDTNVDMVITDISMPEMDGITLNKMIKEKFPAVKTLILSMHNDGDRIQKVIENDADGYILKNAEKSELLKAVETIFSGEKFFSESVKSAYMNKIISNKKEEQIKLTEREIDVIKLIAQEHTTQEIAEKLFLSKHTVESYRKTLIAKLNVRNLAGLTKYALKMGYIKN</sequence>
<evidence type="ECO:0000313" key="8">
    <source>
        <dbReference type="EMBL" id="UOB18511.1"/>
    </source>
</evidence>
<dbReference type="CDD" id="cd17535">
    <property type="entry name" value="REC_NarL-like"/>
    <property type="match status" value="1"/>
</dbReference>
<dbReference type="RefSeq" id="WP_255844782.1">
    <property type="nucleotide sequence ID" value="NZ_CP094358.1"/>
</dbReference>
<protein>
    <submittedName>
        <fullName evidence="8">Response regulator transcription factor</fullName>
    </submittedName>
</protein>
<dbReference type="KEGG" id="fbm:MQE35_04275"/>
<dbReference type="Pfam" id="PF00072">
    <property type="entry name" value="Response_reg"/>
    <property type="match status" value="1"/>
</dbReference>
<feature type="domain" description="Response regulatory" evidence="7">
    <location>
        <begin position="5"/>
        <end position="124"/>
    </location>
</feature>
<dbReference type="InterPro" id="IPR016032">
    <property type="entry name" value="Sig_transdc_resp-reg_C-effctor"/>
</dbReference>